<reference evidence="1 2" key="1">
    <citation type="submission" date="2020-08" db="EMBL/GenBank/DDBJ databases">
        <title>Genomic Encyclopedia of Type Strains, Phase IV (KMG-V): Genome sequencing to study the core and pangenomes of soil and plant-associated prokaryotes.</title>
        <authorList>
            <person name="Whitman W."/>
        </authorList>
    </citation>
    <scope>NUCLEOTIDE SEQUENCE [LARGE SCALE GENOMIC DNA]</scope>
    <source>
        <strain evidence="1 2">X5P2</strain>
    </source>
</reference>
<gene>
    <name evidence="1" type="ORF">HDF14_000686</name>
</gene>
<name>A0A9X0QB21_9BACT</name>
<comment type="caution">
    <text evidence="1">The sequence shown here is derived from an EMBL/GenBank/DDBJ whole genome shotgun (WGS) entry which is preliminary data.</text>
</comment>
<dbReference type="Proteomes" id="UP000535182">
    <property type="component" value="Unassembled WGS sequence"/>
</dbReference>
<evidence type="ECO:0000313" key="1">
    <source>
        <dbReference type="EMBL" id="MBB5327092.1"/>
    </source>
</evidence>
<proteinExistence type="predicted"/>
<accession>A0A9X0QB21</accession>
<dbReference type="AlphaFoldDB" id="A0A9X0QB21"/>
<keyword evidence="2" id="KW-1185">Reference proteome</keyword>
<sequence length="135" mass="14999">MRSLQANVEGSELFGGFRVKPEVHRSNELDENGTDDSNFNCRFVICGDAMEDREIAEDIQSKGIHPSDDQHSESDVCDCPGSFEAVNCLLLNILVILKNQFFVLGNNIAHPASVDSDRNLITRFALAVDAIKMRE</sequence>
<dbReference type="EMBL" id="JACHEB010000001">
    <property type="protein sequence ID" value="MBB5327092.1"/>
    <property type="molecule type" value="Genomic_DNA"/>
</dbReference>
<evidence type="ECO:0000313" key="2">
    <source>
        <dbReference type="Proteomes" id="UP000535182"/>
    </source>
</evidence>
<protein>
    <submittedName>
        <fullName evidence="1">Uncharacterized protein</fullName>
    </submittedName>
</protein>
<organism evidence="1 2">
    <name type="scientific">Tunturiibacter gelidiferens</name>
    <dbReference type="NCBI Taxonomy" id="3069689"/>
    <lineage>
        <taxon>Bacteria</taxon>
        <taxon>Pseudomonadati</taxon>
        <taxon>Acidobacteriota</taxon>
        <taxon>Terriglobia</taxon>
        <taxon>Terriglobales</taxon>
        <taxon>Acidobacteriaceae</taxon>
        <taxon>Tunturiibacter</taxon>
    </lineage>
</organism>
<dbReference type="RefSeq" id="WP_183973453.1">
    <property type="nucleotide sequence ID" value="NZ_JACHEB010000001.1"/>
</dbReference>